<protein>
    <submittedName>
        <fullName evidence="5">Biotin-dependent carboxyltransferase family protein</fullName>
    </submittedName>
</protein>
<keyword evidence="2" id="KW-0378">Hydrolase</keyword>
<keyword evidence="6" id="KW-1185">Reference proteome</keyword>
<dbReference type="RefSeq" id="WP_019950791.1">
    <property type="nucleotide sequence ID" value="NZ_JBHLVX010000001.1"/>
</dbReference>
<gene>
    <name evidence="5" type="ORF">ACFFHW_00150</name>
</gene>
<dbReference type="PANTHER" id="PTHR43309:SF4">
    <property type="entry name" value="CARBOXYLTRANSFERASE DOMAIN-CONTAINING PROTEIN"/>
    <property type="match status" value="1"/>
</dbReference>
<sequence length="304" mass="32168">MKELTVERAGPLALVQDGGRFGVRHLGVTQGGAMDPVSMGWANWLLGNDPGAAALEISLGGLTLRAGADGWLALSGADLDARLDDEPLSRNAAFAIRAGQRLSFGHPVKGVRAYLAVAGGIAGSPTLGSLACVVREGLGGADGEGRALAQGDVIRWQGDTDSPRQLPNEIRMPLDMPPELALIQGAQSDYFAAASLFDAFNSDWQVDSRADRMGIRLRGPQLDCRLSGMVSEGIPLGAVQVPADGQPIVLMNDRQTVGGYPRLGALSPLACARLAQCAPGERVRMLPTTPERAREAWRRQLKCW</sequence>
<accession>A0ABV6FZ30</accession>
<dbReference type="SUPFAM" id="SSF50891">
    <property type="entry name" value="Cyclophilin-like"/>
    <property type="match status" value="1"/>
</dbReference>
<proteinExistence type="predicted"/>
<dbReference type="NCBIfam" id="TIGR00724">
    <property type="entry name" value="urea_amlyse_rel"/>
    <property type="match status" value="1"/>
</dbReference>
<name>A0ABV6FZ30_9GAMM</name>
<evidence type="ECO:0000256" key="3">
    <source>
        <dbReference type="ARBA" id="ARBA00022840"/>
    </source>
</evidence>
<dbReference type="InterPro" id="IPR029000">
    <property type="entry name" value="Cyclophilin-like_dom_sf"/>
</dbReference>
<evidence type="ECO:0000313" key="6">
    <source>
        <dbReference type="Proteomes" id="UP001589814"/>
    </source>
</evidence>
<dbReference type="InterPro" id="IPR003778">
    <property type="entry name" value="CT_A_B"/>
</dbReference>
<keyword evidence="1" id="KW-0547">Nucleotide-binding</keyword>
<evidence type="ECO:0000256" key="2">
    <source>
        <dbReference type="ARBA" id="ARBA00022801"/>
    </source>
</evidence>
<evidence type="ECO:0000259" key="4">
    <source>
        <dbReference type="SMART" id="SM00797"/>
    </source>
</evidence>
<dbReference type="InterPro" id="IPR052708">
    <property type="entry name" value="PxpC"/>
</dbReference>
<evidence type="ECO:0000313" key="5">
    <source>
        <dbReference type="EMBL" id="MFC0266421.1"/>
    </source>
</evidence>
<dbReference type="PANTHER" id="PTHR43309">
    <property type="entry name" value="5-OXOPROLINASE SUBUNIT C"/>
    <property type="match status" value="1"/>
</dbReference>
<dbReference type="Gene3D" id="2.40.100.10">
    <property type="entry name" value="Cyclophilin-like"/>
    <property type="match status" value="1"/>
</dbReference>
<evidence type="ECO:0000256" key="1">
    <source>
        <dbReference type="ARBA" id="ARBA00022741"/>
    </source>
</evidence>
<feature type="domain" description="Carboxyltransferase" evidence="4">
    <location>
        <begin position="25"/>
        <end position="303"/>
    </location>
</feature>
<reference evidence="5 6" key="1">
    <citation type="submission" date="2024-09" db="EMBL/GenBank/DDBJ databases">
        <authorList>
            <person name="Sun Q."/>
            <person name="Mori K."/>
        </authorList>
    </citation>
    <scope>NUCLEOTIDE SEQUENCE [LARGE SCALE GENOMIC DNA]</scope>
    <source>
        <strain evidence="5 6">CCM 7415</strain>
    </source>
</reference>
<keyword evidence="3" id="KW-0067">ATP-binding</keyword>
<dbReference type="EMBL" id="JBHLVX010000001">
    <property type="protein sequence ID" value="MFC0266421.1"/>
    <property type="molecule type" value="Genomic_DNA"/>
</dbReference>
<comment type="caution">
    <text evidence="5">The sequence shown here is derived from an EMBL/GenBank/DDBJ whole genome shotgun (WGS) entry which is preliminary data.</text>
</comment>
<organism evidence="5 6">
    <name type="scientific">Kushneria aurantia</name>
    <dbReference type="NCBI Taxonomy" id="504092"/>
    <lineage>
        <taxon>Bacteria</taxon>
        <taxon>Pseudomonadati</taxon>
        <taxon>Pseudomonadota</taxon>
        <taxon>Gammaproteobacteria</taxon>
        <taxon>Oceanospirillales</taxon>
        <taxon>Halomonadaceae</taxon>
        <taxon>Kushneria</taxon>
    </lineage>
</organism>
<dbReference type="Proteomes" id="UP001589814">
    <property type="component" value="Unassembled WGS sequence"/>
</dbReference>
<dbReference type="SMART" id="SM00797">
    <property type="entry name" value="AHS2"/>
    <property type="match status" value="1"/>
</dbReference>
<dbReference type="Pfam" id="PF02626">
    <property type="entry name" value="CT_A_B"/>
    <property type="match status" value="1"/>
</dbReference>